<dbReference type="PANTHER" id="PTHR10993">
    <property type="entry name" value="OCTANOYLTRANSFERASE"/>
    <property type="match status" value="1"/>
</dbReference>
<evidence type="ECO:0000313" key="7">
    <source>
        <dbReference type="EMBL" id="KAK9748151.1"/>
    </source>
</evidence>
<dbReference type="CDD" id="cd16444">
    <property type="entry name" value="LipB"/>
    <property type="match status" value="1"/>
</dbReference>
<evidence type="ECO:0000256" key="3">
    <source>
        <dbReference type="ARBA" id="ARBA00012334"/>
    </source>
</evidence>
<dbReference type="PROSITE" id="PS51733">
    <property type="entry name" value="BPL_LPL_CATALYTIC"/>
    <property type="match status" value="1"/>
</dbReference>
<comment type="pathway">
    <text evidence="1">Protein modification; protein lipoylation via endogenous pathway; protein N(6)-(lipoyl)lysine from octanoyl-[acyl-carrier-protein]: step 1/2.</text>
</comment>
<dbReference type="EMBL" id="JBDFQZ010000002">
    <property type="protein sequence ID" value="KAK9748151.1"/>
    <property type="molecule type" value="Genomic_DNA"/>
</dbReference>
<dbReference type="InterPro" id="IPR020605">
    <property type="entry name" value="Octanoyltransferase_CS"/>
</dbReference>
<dbReference type="NCBIfam" id="TIGR00214">
    <property type="entry name" value="lipB"/>
    <property type="match status" value="1"/>
</dbReference>
<keyword evidence="8" id="KW-1185">Reference proteome</keyword>
<keyword evidence="4" id="KW-0808">Transferase</keyword>
<dbReference type="Pfam" id="PF21948">
    <property type="entry name" value="LplA-B_cat"/>
    <property type="match status" value="1"/>
</dbReference>
<dbReference type="EC" id="2.3.1.181" evidence="3"/>
<dbReference type="Proteomes" id="UP001443914">
    <property type="component" value="Unassembled WGS sequence"/>
</dbReference>
<organism evidence="7 8">
    <name type="scientific">Saponaria officinalis</name>
    <name type="common">Common soapwort</name>
    <name type="synonym">Lychnis saponaria</name>
    <dbReference type="NCBI Taxonomy" id="3572"/>
    <lineage>
        <taxon>Eukaryota</taxon>
        <taxon>Viridiplantae</taxon>
        <taxon>Streptophyta</taxon>
        <taxon>Embryophyta</taxon>
        <taxon>Tracheophyta</taxon>
        <taxon>Spermatophyta</taxon>
        <taxon>Magnoliopsida</taxon>
        <taxon>eudicotyledons</taxon>
        <taxon>Gunneridae</taxon>
        <taxon>Pentapetalae</taxon>
        <taxon>Caryophyllales</taxon>
        <taxon>Caryophyllaceae</taxon>
        <taxon>Caryophylleae</taxon>
        <taxon>Saponaria</taxon>
    </lineage>
</organism>
<dbReference type="GO" id="GO:0033819">
    <property type="term" value="F:lipoyl(octanoyl) transferase activity"/>
    <property type="evidence" value="ECO:0007669"/>
    <property type="project" value="UniProtKB-EC"/>
</dbReference>
<keyword evidence="5" id="KW-0012">Acyltransferase</keyword>
<dbReference type="NCBIfam" id="NF010925">
    <property type="entry name" value="PRK14345.1"/>
    <property type="match status" value="1"/>
</dbReference>
<dbReference type="SUPFAM" id="SSF55681">
    <property type="entry name" value="Class II aaRS and biotin synthetases"/>
    <property type="match status" value="1"/>
</dbReference>
<feature type="domain" description="BPL/LPL catalytic" evidence="6">
    <location>
        <begin position="107"/>
        <end position="304"/>
    </location>
</feature>
<evidence type="ECO:0000256" key="5">
    <source>
        <dbReference type="ARBA" id="ARBA00023315"/>
    </source>
</evidence>
<dbReference type="PANTHER" id="PTHR10993:SF7">
    <property type="entry name" value="LIPOYLTRANSFERASE 2, MITOCHONDRIAL-RELATED"/>
    <property type="match status" value="1"/>
</dbReference>
<sequence>MASLAVHLVINYPIHNESSITHNSHVGLGCKNLPVHNNWNHSTHKSCIGFVIPYDRASVGSNFNSRCMALKRCDYIDLHNELVPYRKAWALQKAIVKEKKTLIEKNVECPDTVIVLQHPPVYTLGTGSSETFLNFDVNNPPYDVFRTERGGEVTYHGPGQLVMYPIINLRNHNKDLHWYLRTLEEVLIRVLSSAFSIKSSRIEGLTGVWVGNKKLAAIGVRVSQWIAYHGLALNVSTDLTPFAQIVPCGIQDREVGTIKQVLRETQASYDQSAIDKLSSDNSVLIDIAHKSLIEEFCQVFDVELHQISVSEVNDFEFSSDSRGDLNADSASLIKSLL</sequence>
<dbReference type="InterPro" id="IPR000544">
    <property type="entry name" value="Octanoyltransferase"/>
</dbReference>
<dbReference type="HAMAP" id="MF_00013">
    <property type="entry name" value="LipB"/>
    <property type="match status" value="1"/>
</dbReference>
<dbReference type="PROSITE" id="PS01313">
    <property type="entry name" value="LIPB"/>
    <property type="match status" value="1"/>
</dbReference>
<reference evidence="7" key="1">
    <citation type="submission" date="2024-03" db="EMBL/GenBank/DDBJ databases">
        <title>WGS assembly of Saponaria officinalis var. Norfolk2.</title>
        <authorList>
            <person name="Jenkins J."/>
            <person name="Shu S."/>
            <person name="Grimwood J."/>
            <person name="Barry K."/>
            <person name="Goodstein D."/>
            <person name="Schmutz J."/>
            <person name="Leebens-Mack J."/>
            <person name="Osbourn A."/>
        </authorList>
    </citation>
    <scope>NUCLEOTIDE SEQUENCE [LARGE SCALE GENOMIC DNA]</scope>
    <source>
        <strain evidence="7">JIC</strain>
    </source>
</reference>
<name>A0AAW1MQ87_SAPOF</name>
<proteinExistence type="inferred from homology"/>
<dbReference type="InterPro" id="IPR045864">
    <property type="entry name" value="aa-tRNA-synth_II/BPL/LPL"/>
</dbReference>
<evidence type="ECO:0000256" key="2">
    <source>
        <dbReference type="ARBA" id="ARBA00007907"/>
    </source>
</evidence>
<evidence type="ECO:0000256" key="1">
    <source>
        <dbReference type="ARBA" id="ARBA00004821"/>
    </source>
</evidence>
<evidence type="ECO:0000313" key="8">
    <source>
        <dbReference type="Proteomes" id="UP001443914"/>
    </source>
</evidence>
<dbReference type="AlphaFoldDB" id="A0AAW1MQ87"/>
<evidence type="ECO:0000259" key="6">
    <source>
        <dbReference type="PROSITE" id="PS51733"/>
    </source>
</evidence>
<dbReference type="InterPro" id="IPR004143">
    <property type="entry name" value="BPL_LPL_catalytic"/>
</dbReference>
<gene>
    <name evidence="7" type="ORF">RND81_02G039400</name>
</gene>
<dbReference type="Gene3D" id="3.30.930.10">
    <property type="entry name" value="Bira Bifunctional Protein, Domain 2"/>
    <property type="match status" value="1"/>
</dbReference>
<comment type="caution">
    <text evidence="7">The sequence shown here is derived from an EMBL/GenBank/DDBJ whole genome shotgun (WGS) entry which is preliminary data.</text>
</comment>
<dbReference type="GO" id="GO:0009249">
    <property type="term" value="P:protein lipoylation"/>
    <property type="evidence" value="ECO:0007669"/>
    <property type="project" value="InterPro"/>
</dbReference>
<comment type="similarity">
    <text evidence="2">Belongs to the LipB family.</text>
</comment>
<protein>
    <recommendedName>
        <fullName evidence="3">lipoyl(octanoyl) transferase</fullName>
        <ecNumber evidence="3">2.3.1.181</ecNumber>
    </recommendedName>
</protein>
<accession>A0AAW1MQ87</accession>
<evidence type="ECO:0000256" key="4">
    <source>
        <dbReference type="ARBA" id="ARBA00022679"/>
    </source>
</evidence>